<feature type="transmembrane region" description="Helical" evidence="1">
    <location>
        <begin position="115"/>
        <end position="130"/>
    </location>
</feature>
<reference evidence="3 4" key="1">
    <citation type="submission" date="2019-03" db="EMBL/GenBank/DDBJ databases">
        <title>Genomic Encyclopedia of Type Strains, Phase IV (KMG-IV): sequencing the most valuable type-strain genomes for metagenomic binning, comparative biology and taxonomic classification.</title>
        <authorList>
            <person name="Goeker M."/>
        </authorList>
    </citation>
    <scope>NUCLEOTIDE SEQUENCE [LARGE SCALE GENOMIC DNA]</scope>
    <source>
        <strain evidence="3 4">DSM 28867</strain>
    </source>
</reference>
<comment type="caution">
    <text evidence="3">The sequence shown here is derived from an EMBL/GenBank/DDBJ whole genome shotgun (WGS) entry which is preliminary data.</text>
</comment>
<accession>A0A4R7ZFW1</accession>
<keyword evidence="1" id="KW-1133">Transmembrane helix</keyword>
<dbReference type="Gene3D" id="1.20.120.1220">
    <property type="match status" value="1"/>
</dbReference>
<dbReference type="RefSeq" id="WP_134171010.1">
    <property type="nucleotide sequence ID" value="NZ_SODD01000047.1"/>
</dbReference>
<evidence type="ECO:0000313" key="4">
    <source>
        <dbReference type="Proteomes" id="UP000294743"/>
    </source>
</evidence>
<dbReference type="OrthoDB" id="9789291at2"/>
<dbReference type="InterPro" id="IPR000045">
    <property type="entry name" value="Prepilin_IV_endopep_pep"/>
</dbReference>
<keyword evidence="1" id="KW-0812">Transmembrane</keyword>
<dbReference type="AlphaFoldDB" id="A0A4R7ZFW1"/>
<evidence type="ECO:0000313" key="3">
    <source>
        <dbReference type="EMBL" id="TDW13153.1"/>
    </source>
</evidence>
<dbReference type="EMBL" id="SODD01000047">
    <property type="protein sequence ID" value="TDW13153.1"/>
    <property type="molecule type" value="Genomic_DNA"/>
</dbReference>
<name>A0A4R7ZFW1_9FIRM</name>
<feature type="domain" description="Prepilin type IV endopeptidase peptidase" evidence="2">
    <location>
        <begin position="13"/>
        <end position="107"/>
    </location>
</feature>
<evidence type="ECO:0000256" key="1">
    <source>
        <dbReference type="SAM" id="Phobius"/>
    </source>
</evidence>
<proteinExistence type="predicted"/>
<protein>
    <submittedName>
        <fullName evidence="3">Type IV leader peptidase family protein</fullName>
    </submittedName>
</protein>
<feature type="transmembrane region" description="Helical" evidence="1">
    <location>
        <begin position="54"/>
        <end position="72"/>
    </location>
</feature>
<keyword evidence="1" id="KW-0472">Membrane</keyword>
<sequence length="131" mass="15606">MFLNCIDGMELSTLCLFIYICLQDLDNQIIQDRFFILLYIDLHLNYSYRIEHPWMSLIFFFILAICYAKSFLGGADIKYIVYAYVFLGFTHMLYMLMIANTCGLFYMYISNKKRIPFLPFLVLGTLILFYL</sequence>
<organism evidence="3 4">
    <name type="scientific">Breznakia blatticola</name>
    <dbReference type="NCBI Taxonomy" id="1754012"/>
    <lineage>
        <taxon>Bacteria</taxon>
        <taxon>Bacillati</taxon>
        <taxon>Bacillota</taxon>
        <taxon>Erysipelotrichia</taxon>
        <taxon>Erysipelotrichales</taxon>
        <taxon>Erysipelotrichaceae</taxon>
        <taxon>Breznakia</taxon>
    </lineage>
</organism>
<dbReference type="GO" id="GO:0016020">
    <property type="term" value="C:membrane"/>
    <property type="evidence" value="ECO:0007669"/>
    <property type="project" value="InterPro"/>
</dbReference>
<evidence type="ECO:0000259" key="2">
    <source>
        <dbReference type="Pfam" id="PF01478"/>
    </source>
</evidence>
<dbReference type="GO" id="GO:0004190">
    <property type="term" value="F:aspartic-type endopeptidase activity"/>
    <property type="evidence" value="ECO:0007669"/>
    <property type="project" value="InterPro"/>
</dbReference>
<dbReference type="Pfam" id="PF01478">
    <property type="entry name" value="Peptidase_A24"/>
    <property type="match status" value="1"/>
</dbReference>
<dbReference type="Proteomes" id="UP000294743">
    <property type="component" value="Unassembled WGS sequence"/>
</dbReference>
<keyword evidence="4" id="KW-1185">Reference proteome</keyword>
<gene>
    <name evidence="3" type="ORF">EDD63_14713</name>
</gene>
<feature type="transmembrane region" description="Helical" evidence="1">
    <location>
        <begin position="79"/>
        <end position="109"/>
    </location>
</feature>